<name>A0A2R4W1S7_THEAF</name>
<dbReference type="EMBL" id="CP020921">
    <property type="protein sequence ID" value="AWB10694.1"/>
    <property type="molecule type" value="Genomic_DNA"/>
</dbReference>
<evidence type="ECO:0000313" key="1">
    <source>
        <dbReference type="EMBL" id="AWB10694.1"/>
    </source>
</evidence>
<gene>
    <name evidence="1" type="ORF">TDSAC_1354</name>
</gene>
<dbReference type="OrthoDB" id="9829260at2"/>
<dbReference type="AlphaFoldDB" id="A0A2R4W1S7"/>
<sequence>MRAKLLLIIGFAIIFFFPKSDFAFATNWQYVGTLTLSSGEVRKDYVDADSVVYDKNDHTMKFWVLSEIHFDKDVVKSLKRYSTDIKDILLPTRMLEYKTFSENNILILEDKTPSTIINYPEDVSLLGRAIDIAEDYIKK</sequence>
<proteinExistence type="predicted"/>
<dbReference type="Proteomes" id="UP000244792">
    <property type="component" value="Chromosome"/>
</dbReference>
<protein>
    <submittedName>
        <fullName evidence="1">Uncharacterized protein</fullName>
    </submittedName>
</protein>
<reference evidence="1 2" key="1">
    <citation type="submission" date="2017-04" db="EMBL/GenBank/DDBJ databases">
        <title>Genomic insights into metabolism of Thermodesulfobium acidiphilum.</title>
        <authorList>
            <person name="Toshchakov S.V."/>
            <person name="Frolov E.N."/>
            <person name="Kublanov I.V."/>
            <person name="Samarov N.I."/>
            <person name="Novikov A."/>
            <person name="Lebedinsky A.V."/>
            <person name="Bonch-Osmolovskaya E.A."/>
            <person name="Chernyh N.A."/>
        </authorList>
    </citation>
    <scope>NUCLEOTIDE SEQUENCE [LARGE SCALE GENOMIC DNA]</scope>
    <source>
        <strain evidence="1 2">3127-1</strain>
    </source>
</reference>
<evidence type="ECO:0000313" key="2">
    <source>
        <dbReference type="Proteomes" id="UP000244792"/>
    </source>
</evidence>
<accession>A0A2R4W1S7</accession>
<dbReference type="RefSeq" id="WP_108309477.1">
    <property type="nucleotide sequence ID" value="NZ_CP020921.1"/>
</dbReference>
<organism evidence="1 2">
    <name type="scientific">Thermodesulfobium acidiphilum</name>
    <dbReference type="NCBI Taxonomy" id="1794699"/>
    <lineage>
        <taxon>Bacteria</taxon>
        <taxon>Pseudomonadati</taxon>
        <taxon>Thermodesulfobiota</taxon>
        <taxon>Thermodesulfobiia</taxon>
        <taxon>Thermodesulfobiales</taxon>
        <taxon>Thermodesulfobiaceae</taxon>
        <taxon>Thermodesulfobium</taxon>
    </lineage>
</organism>
<keyword evidence="2" id="KW-1185">Reference proteome</keyword>
<dbReference type="KEGG" id="taci:TDSAC_1354"/>